<sequence>MHRVGPFADQADPVLETQRTGCRQRGVLAEAVARAETWLEPEALHGIEHHQARHERHQLGVAGVLQFIGIGIEHEPCDVTPGDGRSLVNQFPALVIHPGATHAGPLGPLARKGEGKHWLRVDSSCVSGRGDPDLTNYSVGRPGCDTDAVVQGICNLRRPGRHTCGNGGRPRGWRRQDVLMTGSGSCQPCRDSVNSRYVSLRRVHRHRPAEEKSS</sequence>
<proteinExistence type="predicted"/>
<dbReference type="EMBL" id="CAFBLR010000157">
    <property type="protein sequence ID" value="CAB4881809.1"/>
    <property type="molecule type" value="Genomic_DNA"/>
</dbReference>
<organism evidence="1">
    <name type="scientific">freshwater metagenome</name>
    <dbReference type="NCBI Taxonomy" id="449393"/>
    <lineage>
        <taxon>unclassified sequences</taxon>
        <taxon>metagenomes</taxon>
        <taxon>ecological metagenomes</taxon>
    </lineage>
</organism>
<dbReference type="AlphaFoldDB" id="A0A6J7ENU1"/>
<protein>
    <submittedName>
        <fullName evidence="1">Unannotated protein</fullName>
    </submittedName>
</protein>
<reference evidence="1" key="1">
    <citation type="submission" date="2020-05" db="EMBL/GenBank/DDBJ databases">
        <authorList>
            <person name="Chiriac C."/>
            <person name="Salcher M."/>
            <person name="Ghai R."/>
            <person name="Kavagutti S V."/>
        </authorList>
    </citation>
    <scope>NUCLEOTIDE SEQUENCE</scope>
</reference>
<evidence type="ECO:0000313" key="1">
    <source>
        <dbReference type="EMBL" id="CAB4881809.1"/>
    </source>
</evidence>
<gene>
    <name evidence="1" type="ORF">UFOPK3417_01439</name>
</gene>
<accession>A0A6J7ENU1</accession>
<name>A0A6J7ENU1_9ZZZZ</name>